<evidence type="ECO:0000313" key="1">
    <source>
        <dbReference type="EMBL" id="CAD8104766.1"/>
    </source>
</evidence>
<keyword evidence="2" id="KW-1185">Reference proteome</keyword>
<accession>A0A8S1PP06</accession>
<comment type="caution">
    <text evidence="1">The sequence shown here is derived from an EMBL/GenBank/DDBJ whole genome shotgun (WGS) entry which is preliminary data.</text>
</comment>
<sequence>MNGKQKQKALFQNLFYIMGQSCGCQNKLFESAQIVTPSNIEPYPQSRIQNDKENNNDEIYHLDSKSSQFTEFDPKPMQFFTLQISKELYIYYQFLCDSLNTANQALRKKIFDICWDIQYYIRTATNNFQYNKMDWQNFIKSDERNLILNFFNLQNEHKNKDYNGKQIVSKCRFGQSDFEEWLKKYKIEFQRQSIYSKCLEQL</sequence>
<dbReference type="PROSITE" id="PS51257">
    <property type="entry name" value="PROKAR_LIPOPROTEIN"/>
    <property type="match status" value="1"/>
</dbReference>
<dbReference type="EMBL" id="CAJJDN010000083">
    <property type="protein sequence ID" value="CAD8104766.1"/>
    <property type="molecule type" value="Genomic_DNA"/>
</dbReference>
<dbReference type="Proteomes" id="UP000692954">
    <property type="component" value="Unassembled WGS sequence"/>
</dbReference>
<dbReference type="AlphaFoldDB" id="A0A8S1PP06"/>
<dbReference type="OrthoDB" id="322969at2759"/>
<reference evidence="1" key="1">
    <citation type="submission" date="2021-01" db="EMBL/GenBank/DDBJ databases">
        <authorList>
            <consortium name="Genoscope - CEA"/>
            <person name="William W."/>
        </authorList>
    </citation>
    <scope>NUCLEOTIDE SEQUENCE</scope>
</reference>
<gene>
    <name evidence="1" type="ORF">PSON_ATCC_30995.1.T0830009</name>
</gene>
<evidence type="ECO:0000313" key="2">
    <source>
        <dbReference type="Proteomes" id="UP000692954"/>
    </source>
</evidence>
<protein>
    <submittedName>
        <fullName evidence="1">Uncharacterized protein</fullName>
    </submittedName>
</protein>
<name>A0A8S1PP06_9CILI</name>
<proteinExistence type="predicted"/>
<organism evidence="1 2">
    <name type="scientific">Paramecium sonneborni</name>
    <dbReference type="NCBI Taxonomy" id="65129"/>
    <lineage>
        <taxon>Eukaryota</taxon>
        <taxon>Sar</taxon>
        <taxon>Alveolata</taxon>
        <taxon>Ciliophora</taxon>
        <taxon>Intramacronucleata</taxon>
        <taxon>Oligohymenophorea</taxon>
        <taxon>Peniculida</taxon>
        <taxon>Parameciidae</taxon>
        <taxon>Paramecium</taxon>
    </lineage>
</organism>